<feature type="domain" description="SAICAR synthetase/ADE2 N-terminal" evidence="9">
    <location>
        <begin position="15"/>
        <end position="241"/>
    </location>
</feature>
<dbReference type="EMBL" id="JACDUM010000003">
    <property type="protein sequence ID" value="MBA2860744.1"/>
    <property type="molecule type" value="Genomic_DNA"/>
</dbReference>
<evidence type="ECO:0000256" key="2">
    <source>
        <dbReference type="ARBA" id="ARBA00010190"/>
    </source>
</evidence>
<accession>A0A2L1C904</accession>
<dbReference type="Proteomes" id="UP000568063">
    <property type="component" value="Unassembled WGS sequence"/>
</dbReference>
<dbReference type="Proteomes" id="UP000239462">
    <property type="component" value="Chromosome"/>
</dbReference>
<evidence type="ECO:0000259" key="9">
    <source>
        <dbReference type="Pfam" id="PF01259"/>
    </source>
</evidence>
<evidence type="ECO:0000256" key="4">
    <source>
        <dbReference type="ARBA" id="ARBA00022741"/>
    </source>
</evidence>
<dbReference type="RefSeq" id="WP_104837486.1">
    <property type="nucleotide sequence ID" value="NZ_CP026606.1"/>
</dbReference>
<dbReference type="AlphaFoldDB" id="A0A2L1C904"/>
<evidence type="ECO:0000313" key="13">
    <source>
        <dbReference type="EMBL" id="MBA2869671.1"/>
    </source>
</evidence>
<dbReference type="InterPro" id="IPR033934">
    <property type="entry name" value="SAICAR_synt_PurC"/>
</dbReference>
<dbReference type="EMBL" id="CP026606">
    <property type="protein sequence ID" value="AVB75862.1"/>
    <property type="molecule type" value="Genomic_DNA"/>
</dbReference>
<dbReference type="InterPro" id="IPR028923">
    <property type="entry name" value="SAICAR_synt/ADE2_N"/>
</dbReference>
<dbReference type="HAMAP" id="MF_00137">
    <property type="entry name" value="SAICAR_synth"/>
    <property type="match status" value="1"/>
</dbReference>
<comment type="similarity">
    <text evidence="2 8">Belongs to the SAICAR synthetase family.</text>
</comment>
<evidence type="ECO:0000256" key="6">
    <source>
        <dbReference type="ARBA" id="ARBA00022840"/>
    </source>
</evidence>
<evidence type="ECO:0000256" key="8">
    <source>
        <dbReference type="HAMAP-Rule" id="MF_00137"/>
    </source>
</evidence>
<sequence>MSKYDISKILANEPIYAGKAKSIYKIEENEKEVLVEFRDDITAGNGAKHDVKSGKGYLNTLISTELFNVLEKNNVPTHLIEYIEPNIMIAKNVKIIPLEVIVRNIAAGSLCKKYPFEQGQVLKTAVTQYDYKNDDYGDPMLNNEIAIELGLATEEELVEIKKLALKVNDVLKGFFDEKGIMLVDFKIEVGKTADGQIVVADEISPDTMRLWDKETKDVLDKDVFRKDLGDVLEKYKIVAERIGCLK</sequence>
<evidence type="ECO:0000256" key="7">
    <source>
        <dbReference type="ARBA" id="ARBA00048475"/>
    </source>
</evidence>
<dbReference type="SUPFAM" id="SSF56104">
    <property type="entry name" value="SAICAR synthase-like"/>
    <property type="match status" value="1"/>
</dbReference>
<evidence type="ECO:0000313" key="16">
    <source>
        <dbReference type="Proteomes" id="UP000567099"/>
    </source>
</evidence>
<dbReference type="EMBL" id="JACHED010000002">
    <property type="protein sequence ID" value="MBB6497205.1"/>
    <property type="molecule type" value="Genomic_DNA"/>
</dbReference>
<evidence type="ECO:0000313" key="18">
    <source>
        <dbReference type="Proteomes" id="UP000571751"/>
    </source>
</evidence>
<dbReference type="InterPro" id="IPR050089">
    <property type="entry name" value="SAICAR_synthetase"/>
</dbReference>
<dbReference type="NCBIfam" id="TIGR00081">
    <property type="entry name" value="purC"/>
    <property type="match status" value="1"/>
</dbReference>
<reference evidence="10" key="2">
    <citation type="submission" date="2018-02" db="EMBL/GenBank/DDBJ databases">
        <title>Complete genome sequence of the Methanococcus maripaludis type strain JJ (DSM 2067), a model for selenoprotein synthesis in Archaea.</title>
        <authorList>
            <person name="Poehlein A."/>
            <person name="Heym D."/>
            <person name="Quitzke V."/>
            <person name="Fersch J."/>
            <person name="Daniel R."/>
            <person name="Rother M."/>
        </authorList>
    </citation>
    <scope>NUCLEOTIDE SEQUENCE [LARGE SCALE GENOMIC DNA]</scope>
    <source>
        <strain evidence="10">DSM 2067</strain>
    </source>
</reference>
<dbReference type="EMBL" id="JACDUO010000001">
    <property type="protein sequence ID" value="MBA2864279.1"/>
    <property type="molecule type" value="Genomic_DNA"/>
</dbReference>
<name>A0A2L1C904_METMI</name>
<comment type="pathway">
    <text evidence="1 8">Purine metabolism; IMP biosynthesis via de novo pathway; 5-amino-1-(5-phospho-D-ribosyl)imidazole-4-carboxamide from 5-amino-1-(5-phospho-D-ribosyl)imidazole-4-carboxylate: step 1/2.</text>
</comment>
<keyword evidence="6 8" id="KW-0067">ATP-binding</keyword>
<evidence type="ECO:0000313" key="14">
    <source>
        <dbReference type="EMBL" id="MBB6497205.1"/>
    </source>
</evidence>
<keyword evidence="3 8" id="KW-0436">Ligase</keyword>
<organism evidence="10 15">
    <name type="scientific">Methanococcus maripaludis</name>
    <name type="common">Methanococcus deltae</name>
    <dbReference type="NCBI Taxonomy" id="39152"/>
    <lineage>
        <taxon>Archaea</taxon>
        <taxon>Methanobacteriati</taxon>
        <taxon>Methanobacteriota</taxon>
        <taxon>Methanomada group</taxon>
        <taxon>Methanococci</taxon>
        <taxon>Methanococcales</taxon>
        <taxon>Methanococcaceae</taxon>
        <taxon>Methanococcus</taxon>
    </lineage>
</organism>
<reference evidence="16 17" key="3">
    <citation type="submission" date="2020-07" db="EMBL/GenBank/DDBJ databases">
        <title>Genomic Encyclopedia of Type Strains, Phase IV (KMG-V): Genome sequencing to study the core and pangenomes of soil and plant-associated prokaryotes.</title>
        <authorList>
            <person name="Whitman W."/>
        </authorList>
    </citation>
    <scope>NUCLEOTIDE SEQUENCE [LARGE SCALE GENOMIC DNA]</scope>
    <source>
        <strain evidence="12 16">C13</strain>
        <strain evidence="13 18">C14</strain>
        <strain evidence="11 17">C9</strain>
        <strain evidence="14 19">D1</strain>
    </source>
</reference>
<dbReference type="EMBL" id="JACDUP010000003">
    <property type="protein sequence ID" value="MBA2869671.1"/>
    <property type="molecule type" value="Genomic_DNA"/>
</dbReference>
<dbReference type="CDD" id="cd01415">
    <property type="entry name" value="SAICAR_synt_PurC"/>
    <property type="match status" value="1"/>
</dbReference>
<dbReference type="InterPro" id="IPR018236">
    <property type="entry name" value="SAICAR_synthetase_CS"/>
</dbReference>
<dbReference type="PANTHER" id="PTHR43599">
    <property type="entry name" value="MULTIFUNCTIONAL PROTEIN ADE2"/>
    <property type="match status" value="1"/>
</dbReference>
<evidence type="ECO:0000313" key="12">
    <source>
        <dbReference type="EMBL" id="MBA2864279.1"/>
    </source>
</evidence>
<dbReference type="Pfam" id="PF01259">
    <property type="entry name" value="SAICAR_synt"/>
    <property type="match status" value="1"/>
</dbReference>
<dbReference type="GeneID" id="36101538"/>
<reference evidence="15" key="1">
    <citation type="journal article" date="2018" name="Genome Announc.">
        <title>Complete Genome Sequence of the Methanococcus maripaludis Type Strain JJ (DSM 2067), a Model for Selenoprotein Synthesis in Archaea.</title>
        <authorList>
            <person name="Poehlein A."/>
            <person name="Heym D."/>
            <person name="Quitzke V."/>
            <person name="Fersch J."/>
            <person name="Daniel R."/>
            <person name="Rother M."/>
        </authorList>
    </citation>
    <scope>NUCLEOTIDE SEQUENCE [LARGE SCALE GENOMIC DNA]</scope>
    <source>
        <strain evidence="15">DSM 2067</strain>
    </source>
</reference>
<evidence type="ECO:0000313" key="10">
    <source>
        <dbReference type="EMBL" id="AVB75862.1"/>
    </source>
</evidence>
<dbReference type="FunFam" id="3.30.470.20:FF:000006">
    <property type="entry name" value="Phosphoribosylaminoimidazole-succinocarboxamide synthase"/>
    <property type="match status" value="1"/>
</dbReference>
<evidence type="ECO:0000313" key="15">
    <source>
        <dbReference type="Proteomes" id="UP000239462"/>
    </source>
</evidence>
<dbReference type="Proteomes" id="UP000567099">
    <property type="component" value="Unassembled WGS sequence"/>
</dbReference>
<evidence type="ECO:0000313" key="11">
    <source>
        <dbReference type="EMBL" id="MBA2860744.1"/>
    </source>
</evidence>
<dbReference type="UniPathway" id="UPA00074">
    <property type="reaction ID" value="UER00131"/>
</dbReference>
<dbReference type="Gene3D" id="3.30.470.20">
    <property type="entry name" value="ATP-grasp fold, B domain"/>
    <property type="match status" value="1"/>
</dbReference>
<dbReference type="GO" id="GO:0006189">
    <property type="term" value="P:'de novo' IMP biosynthetic process"/>
    <property type="evidence" value="ECO:0007669"/>
    <property type="project" value="UniProtKB-UniRule"/>
</dbReference>
<evidence type="ECO:0000256" key="1">
    <source>
        <dbReference type="ARBA" id="ARBA00004672"/>
    </source>
</evidence>
<gene>
    <name evidence="8 10" type="primary">purC</name>
    <name evidence="11" type="ORF">HNP91_001575</name>
    <name evidence="12" type="ORF">HNP94_001279</name>
    <name evidence="13" type="ORF">HNP95_001867</name>
    <name evidence="14" type="ORF">HNP96_001246</name>
    <name evidence="10" type="ORF">MMJJ_04450</name>
</gene>
<dbReference type="Proteomes" id="UP000571751">
    <property type="component" value="Unassembled WGS sequence"/>
</dbReference>
<evidence type="ECO:0000313" key="17">
    <source>
        <dbReference type="Proteomes" id="UP000568063"/>
    </source>
</evidence>
<dbReference type="GO" id="GO:0009236">
    <property type="term" value="P:cobalamin biosynthetic process"/>
    <property type="evidence" value="ECO:0007669"/>
    <property type="project" value="InterPro"/>
</dbReference>
<keyword evidence="4 8" id="KW-0547">Nucleotide-binding</keyword>
<dbReference type="PANTHER" id="PTHR43599:SF3">
    <property type="entry name" value="SI:DKEY-6E2.2"/>
    <property type="match status" value="1"/>
</dbReference>
<dbReference type="EC" id="6.3.2.6" evidence="8"/>
<keyword evidence="5 8" id="KW-0658">Purine biosynthesis</keyword>
<dbReference type="Gene3D" id="3.30.200.20">
    <property type="entry name" value="Phosphorylase Kinase, domain 1"/>
    <property type="match status" value="1"/>
</dbReference>
<protein>
    <recommendedName>
        <fullName evidence="8">Phosphoribosylaminoimidazole-succinocarboxamide synthase</fullName>
        <ecNumber evidence="8">6.3.2.6</ecNumber>
    </recommendedName>
    <alternativeName>
        <fullName evidence="8">SAICAR synthetase</fullName>
    </alternativeName>
</protein>
<comment type="catalytic activity">
    <reaction evidence="7 8">
        <text>5-amino-1-(5-phospho-D-ribosyl)imidazole-4-carboxylate + L-aspartate + ATP = (2S)-2-[5-amino-1-(5-phospho-beta-D-ribosyl)imidazole-4-carboxamido]succinate + ADP + phosphate + 2 H(+)</text>
        <dbReference type="Rhea" id="RHEA:22628"/>
        <dbReference type="ChEBI" id="CHEBI:15378"/>
        <dbReference type="ChEBI" id="CHEBI:29991"/>
        <dbReference type="ChEBI" id="CHEBI:30616"/>
        <dbReference type="ChEBI" id="CHEBI:43474"/>
        <dbReference type="ChEBI" id="CHEBI:58443"/>
        <dbReference type="ChEBI" id="CHEBI:77657"/>
        <dbReference type="ChEBI" id="CHEBI:456216"/>
        <dbReference type="EC" id="6.3.2.6"/>
    </reaction>
</comment>
<dbReference type="PROSITE" id="PS01057">
    <property type="entry name" value="SAICAR_SYNTHETASE_1"/>
    <property type="match status" value="1"/>
</dbReference>
<dbReference type="InterPro" id="IPR001636">
    <property type="entry name" value="SAICAR_synth"/>
</dbReference>
<dbReference type="Proteomes" id="UP000590564">
    <property type="component" value="Unassembled WGS sequence"/>
</dbReference>
<dbReference type="GO" id="GO:0005524">
    <property type="term" value="F:ATP binding"/>
    <property type="evidence" value="ECO:0007669"/>
    <property type="project" value="UniProtKB-KW"/>
</dbReference>
<evidence type="ECO:0000256" key="5">
    <source>
        <dbReference type="ARBA" id="ARBA00022755"/>
    </source>
</evidence>
<dbReference type="KEGG" id="mmad:MMJJ_04450"/>
<proteinExistence type="inferred from homology"/>
<evidence type="ECO:0000313" key="19">
    <source>
        <dbReference type="Proteomes" id="UP000590564"/>
    </source>
</evidence>
<dbReference type="GO" id="GO:0004639">
    <property type="term" value="F:phosphoribosylaminoimidazolesuccinocarboxamide synthase activity"/>
    <property type="evidence" value="ECO:0007669"/>
    <property type="project" value="UniProtKB-UniRule"/>
</dbReference>
<evidence type="ECO:0000256" key="3">
    <source>
        <dbReference type="ARBA" id="ARBA00022598"/>
    </source>
</evidence>